<evidence type="ECO:0000256" key="1">
    <source>
        <dbReference type="SAM" id="Coils"/>
    </source>
</evidence>
<dbReference type="PANTHER" id="PTHR23030:SF39">
    <property type="entry name" value="PROGRAMMED CELL DEATH 6-INTERACTING PROTEIN"/>
    <property type="match status" value="1"/>
</dbReference>
<evidence type="ECO:0000259" key="3">
    <source>
        <dbReference type="PROSITE" id="PS51180"/>
    </source>
</evidence>
<reference evidence="4" key="1">
    <citation type="journal article" date="2016" name="Gigascience">
        <title>De novo construction of an expanded transcriptome assembly for the western tarnished plant bug, Lygus hesperus.</title>
        <authorList>
            <person name="Tassone E.E."/>
            <person name="Geib S.M."/>
            <person name="Hall B."/>
            <person name="Fabrick J.A."/>
            <person name="Brent C.S."/>
            <person name="Hull J.J."/>
        </authorList>
    </citation>
    <scope>NUCLEOTIDE SEQUENCE</scope>
</reference>
<dbReference type="FunFam" id="1.25.40.280:FF:000001">
    <property type="entry name" value="programmed cell death 6-interacting protein-like isoform X1"/>
    <property type="match status" value="1"/>
</dbReference>
<dbReference type="GO" id="GO:0000281">
    <property type="term" value="P:mitotic cytokinesis"/>
    <property type="evidence" value="ECO:0007669"/>
    <property type="project" value="TreeGrafter"/>
</dbReference>
<accession>A0A146L7V4</accession>
<dbReference type="Gene3D" id="1.25.40.280">
    <property type="entry name" value="alix/aip1 like domains"/>
    <property type="match status" value="1"/>
</dbReference>
<dbReference type="CDD" id="cd09240">
    <property type="entry name" value="BRO1_Alix"/>
    <property type="match status" value="1"/>
</dbReference>
<feature type="compositionally biased region" description="Pro residues" evidence="2">
    <location>
        <begin position="844"/>
        <end position="863"/>
    </location>
</feature>
<dbReference type="Pfam" id="PF03097">
    <property type="entry name" value="BRO1"/>
    <property type="match status" value="1"/>
</dbReference>
<dbReference type="PROSITE" id="PS51180">
    <property type="entry name" value="BRO1"/>
    <property type="match status" value="1"/>
</dbReference>
<dbReference type="InterPro" id="IPR025304">
    <property type="entry name" value="ALIX_V_dom"/>
</dbReference>
<evidence type="ECO:0000313" key="4">
    <source>
        <dbReference type="EMBL" id="JAQ03675.1"/>
    </source>
</evidence>
<dbReference type="InterPro" id="IPR038499">
    <property type="entry name" value="BRO1_sf"/>
</dbReference>
<dbReference type="SMART" id="SM01041">
    <property type="entry name" value="BRO1"/>
    <property type="match status" value="1"/>
</dbReference>
<feature type="non-terminal residue" evidence="4">
    <location>
        <position position="1"/>
    </location>
</feature>
<dbReference type="InterPro" id="IPR004328">
    <property type="entry name" value="BRO1_dom"/>
</dbReference>
<feature type="region of interest" description="Disordered" evidence="2">
    <location>
        <begin position="749"/>
        <end position="888"/>
    </location>
</feature>
<dbReference type="CDD" id="cd09235">
    <property type="entry name" value="V_Alix"/>
    <property type="match status" value="1"/>
</dbReference>
<dbReference type="Pfam" id="PF13949">
    <property type="entry name" value="ALIX_LYPXL_bnd"/>
    <property type="match status" value="1"/>
</dbReference>
<feature type="compositionally biased region" description="Pro residues" evidence="2">
    <location>
        <begin position="814"/>
        <end position="827"/>
    </location>
</feature>
<dbReference type="GO" id="GO:0005768">
    <property type="term" value="C:endosome"/>
    <property type="evidence" value="ECO:0007669"/>
    <property type="project" value="TreeGrafter"/>
</dbReference>
<feature type="domain" description="BRO1" evidence="3">
    <location>
        <begin position="41"/>
        <end position="430"/>
    </location>
</feature>
<organism evidence="4">
    <name type="scientific">Lygus hesperus</name>
    <name type="common">Western plant bug</name>
    <dbReference type="NCBI Taxonomy" id="30085"/>
    <lineage>
        <taxon>Eukaryota</taxon>
        <taxon>Metazoa</taxon>
        <taxon>Ecdysozoa</taxon>
        <taxon>Arthropoda</taxon>
        <taxon>Hexapoda</taxon>
        <taxon>Insecta</taxon>
        <taxon>Pterygota</taxon>
        <taxon>Neoptera</taxon>
        <taxon>Paraneoptera</taxon>
        <taxon>Hemiptera</taxon>
        <taxon>Heteroptera</taxon>
        <taxon>Panheteroptera</taxon>
        <taxon>Cimicomorpha</taxon>
        <taxon>Miridae</taxon>
        <taxon>Mirini</taxon>
        <taxon>Lygus</taxon>
    </lineage>
</organism>
<keyword evidence="1" id="KW-0175">Coiled coil</keyword>
<dbReference type="EMBL" id="GDHC01014954">
    <property type="protein sequence ID" value="JAQ03675.1"/>
    <property type="molecule type" value="Transcribed_RNA"/>
</dbReference>
<dbReference type="Gene3D" id="1.20.120.560">
    <property type="entry name" value="alix/aip1 in complex with the ypdl late domain"/>
    <property type="match status" value="1"/>
</dbReference>
<protein>
    <submittedName>
        <fullName evidence="4">Programmed cell death 6-interacting protein</fullName>
    </submittedName>
</protein>
<sequence>VIRFPLCCVSPELALANPLYPTSEWFLSYVILSRKYDTMAELLSVPLKKPSEIDIVKPLQNLIASTYSTADKPEDYSEQILELSKLRTNAIWKAYEKSESSLDLIHRYYDQLHALEAKIPPSEVQIPFKWKDAFSKGSLFMSKISLTVSSLSYERLCILFNIGALYSSIAANQNLSSDEGLKLAAKYFQQASGIFNHLKNSVIAAIQVDPTPDLTAETLTALSALLLAQAQEVIFHKAIHDQMKEAVIAKLCAQCTEFYAEAMVALQKDSVRNIIDKDWVPLIAGKQAAFIGLAHYFQSIVAKNSKQMGEEIARLQKALELLKCAQQRSSRTTLFCDYVTKAEKALADAIKDNDFIYHDRIPDPKTLAPIQRAPLVKPLPLPQFFSQHFKDLFEGLVPMPVHQALAAYDVRKNELVNREINELRVATQLLNGVLASLNLPAAIEETSGETVPQSLADKSQALINAGGVGKLEHMLKELPDLLQRNKDIVNETERLLDEEQASDAQLKEQFKDKWTRTPSDQLTSSLRFNITKYRDIINTAISADKVTRDKFEAHLKGITLLSQGIDAMRRALPQPGSGGKETVSSRKLKQLMDEVETLKAERDTIECELKSATTDMKEAFIMALADQGSINEANMSTEALGKSYGPLQQQVRDSINKQQTLLSQIQETNTEFVAERSGDGGIAAQRESLLKELAAAHDAFMELQNHLQDGTNFYNNLTEVLLTFQNKVTDFCFARKTEKEELLKDLTQDLSRGPSGITPSIPQHHANAPAPKKEPPARPPPPQFTPTGNDTVGAPAAQPSSLPYPVQANNMPTPYAPPPQVPYPQYTPLPGGYNPYATMAGYPQHPPQGYPGYPPQQYPPPQSYPQQHYGTYPGHQSSQHQYPPRGPW</sequence>
<dbReference type="Gene3D" id="1.20.140.50">
    <property type="entry name" value="alix/aip1 like domains"/>
    <property type="match status" value="1"/>
</dbReference>
<feature type="coiled-coil region" evidence="1">
    <location>
        <begin position="588"/>
        <end position="615"/>
    </location>
</feature>
<evidence type="ECO:0000256" key="2">
    <source>
        <dbReference type="SAM" id="MobiDB-lite"/>
    </source>
</evidence>
<name>A0A146L7V4_LYGHE</name>
<gene>
    <name evidence="4" type="primary">pdcd6ip</name>
    <name evidence="4" type="ORF">g.89003</name>
</gene>
<dbReference type="PANTHER" id="PTHR23030">
    <property type="entry name" value="PCD6 INTERACTING PROTEIN-RELATED"/>
    <property type="match status" value="1"/>
</dbReference>
<proteinExistence type="predicted"/>
<dbReference type="AlphaFoldDB" id="A0A146L7V4"/>